<dbReference type="AlphaFoldDB" id="A0A1W1VMD3"/>
<dbReference type="InterPro" id="IPR053194">
    <property type="entry name" value="tRNA_methyltr_O"/>
</dbReference>
<sequence length="328" mass="36803">MNLREILSKIEKEEIIVIWEEVAVQFDNLQQTPLGFQWRGEHYEVLEPLLVFKSSGGYLHYLLLTSGGVFCLTLVRDRGDLPLSESRWVLRYRVKDDAPPKKSNESVPLLGGSPKAAFSLLQGISKSMLVPLPLLNVVYYHGHLCPELAIGYRAGLVAQQELGLSRENAYNFFVLAENMTSAIDALQFMTGCTIGNQNFFVYDLGKHVYYFGRFSSTFDAQEVLRVALINPVIDLKYKGEVEKKIVAGRASATELKEYQKAIDDAVQEILSLPEEDLFSKSKVSLRLPQVTSRHNYTKCSCCGEVVAVEKSIMGENKFLCQVCAAKTI</sequence>
<accession>A0A1W1VMD3</accession>
<dbReference type="PANTHER" id="PTHR39418:SF1">
    <property type="entry name" value="DEHYDROGENASE"/>
    <property type="match status" value="1"/>
</dbReference>
<dbReference type="PANTHER" id="PTHR39418">
    <property type="entry name" value="DEHYDROGENASE-RELATED"/>
    <property type="match status" value="1"/>
</dbReference>
<keyword evidence="3" id="KW-1185">Reference proteome</keyword>
<organism evidence="2 3">
    <name type="scientific">Thermanaeromonas toyohensis ToBE</name>
    <dbReference type="NCBI Taxonomy" id="698762"/>
    <lineage>
        <taxon>Bacteria</taxon>
        <taxon>Bacillati</taxon>
        <taxon>Bacillota</taxon>
        <taxon>Clostridia</taxon>
        <taxon>Neomoorellales</taxon>
        <taxon>Neomoorellaceae</taxon>
        <taxon>Thermanaeromonas</taxon>
    </lineage>
</organism>
<dbReference type="Pfam" id="PF02663">
    <property type="entry name" value="FmdE"/>
    <property type="match status" value="1"/>
</dbReference>
<dbReference type="RefSeq" id="WP_084664542.1">
    <property type="nucleotide sequence ID" value="NZ_LT838272.1"/>
</dbReference>
<dbReference type="STRING" id="698762.SAMN00808754_1051"/>
<evidence type="ECO:0000313" key="2">
    <source>
        <dbReference type="EMBL" id="SMB94517.1"/>
    </source>
</evidence>
<dbReference type="SUPFAM" id="SSF143555">
    <property type="entry name" value="FwdE-like"/>
    <property type="match status" value="1"/>
</dbReference>
<dbReference type="EMBL" id="LT838272">
    <property type="protein sequence ID" value="SMB94517.1"/>
    <property type="molecule type" value="Genomic_DNA"/>
</dbReference>
<dbReference type="OrthoDB" id="9767940at2"/>
<protein>
    <submittedName>
        <fullName evidence="2">Formylmethanofuran dehydrogenase subunit E</fullName>
    </submittedName>
</protein>
<feature type="domain" description="Formylmethanofuran dehydrogenase subunit E" evidence="1">
    <location>
        <begin position="141"/>
        <end position="279"/>
    </location>
</feature>
<evidence type="ECO:0000259" key="1">
    <source>
        <dbReference type="Pfam" id="PF02663"/>
    </source>
</evidence>
<dbReference type="Gene3D" id="3.30.1330.130">
    <property type="match status" value="1"/>
</dbReference>
<evidence type="ECO:0000313" key="3">
    <source>
        <dbReference type="Proteomes" id="UP000192569"/>
    </source>
</evidence>
<dbReference type="InterPro" id="IPR003814">
    <property type="entry name" value="FmdEsu_dom"/>
</dbReference>
<name>A0A1W1VMD3_9FIRM</name>
<dbReference type="Proteomes" id="UP000192569">
    <property type="component" value="Chromosome I"/>
</dbReference>
<proteinExistence type="predicted"/>
<reference evidence="2 3" key="1">
    <citation type="submission" date="2017-04" db="EMBL/GenBank/DDBJ databases">
        <authorList>
            <person name="Afonso C.L."/>
            <person name="Miller P.J."/>
            <person name="Scott M.A."/>
            <person name="Spackman E."/>
            <person name="Goraichik I."/>
            <person name="Dimitrov K.M."/>
            <person name="Suarez D.L."/>
            <person name="Swayne D.E."/>
        </authorList>
    </citation>
    <scope>NUCLEOTIDE SEQUENCE [LARGE SCALE GENOMIC DNA]</scope>
    <source>
        <strain evidence="2 3">ToBE</strain>
    </source>
</reference>
<gene>
    <name evidence="2" type="ORF">SAMN00808754_1051</name>
</gene>